<dbReference type="STRING" id="411471.SUBVAR_04698"/>
<evidence type="ECO:0000313" key="1">
    <source>
        <dbReference type="EMBL" id="EFB77076.1"/>
    </source>
</evidence>
<sequence length="40" mass="4497">MIKQGKTNYKVKVFFDHSSGLTAEDRLKRIIQAEAEGESA</sequence>
<dbReference type="Proteomes" id="UP000003438">
    <property type="component" value="Unassembled WGS sequence"/>
</dbReference>
<evidence type="ECO:0000313" key="2">
    <source>
        <dbReference type="Proteomes" id="UP000003438"/>
    </source>
</evidence>
<keyword evidence="2" id="KW-1185">Reference proteome</keyword>
<dbReference type="HOGENOM" id="CLU_3297509_0_0_9"/>
<accession>D1PJX8</accession>
<dbReference type="Pfam" id="PF14202">
    <property type="entry name" value="TnpW"/>
    <property type="match status" value="1"/>
</dbReference>
<organism evidence="1 2">
    <name type="scientific">Subdoligranulum variabile DSM 15176</name>
    <dbReference type="NCBI Taxonomy" id="411471"/>
    <lineage>
        <taxon>Bacteria</taxon>
        <taxon>Bacillati</taxon>
        <taxon>Bacillota</taxon>
        <taxon>Clostridia</taxon>
        <taxon>Eubacteriales</taxon>
        <taxon>Oscillospiraceae</taxon>
        <taxon>Subdoligranulum</taxon>
    </lineage>
</organism>
<protein>
    <submittedName>
        <fullName evidence="1">Uncharacterized protein</fullName>
    </submittedName>
</protein>
<reference evidence="1" key="1">
    <citation type="submission" date="2009-12" db="EMBL/GenBank/DDBJ databases">
        <authorList>
            <person name="Weinstock G."/>
            <person name="Sodergren E."/>
            <person name="Clifton S."/>
            <person name="Fulton L."/>
            <person name="Fulton B."/>
            <person name="Courtney L."/>
            <person name="Fronick C."/>
            <person name="Harrison M."/>
            <person name="Strong C."/>
            <person name="Farmer C."/>
            <person name="Delahaunty K."/>
            <person name="Markovic C."/>
            <person name="Hall O."/>
            <person name="Minx P."/>
            <person name="Tomlinson C."/>
            <person name="Mitreva M."/>
            <person name="Nelson J."/>
            <person name="Hou S."/>
            <person name="Wollam A."/>
            <person name="Pepin K.H."/>
            <person name="Johnson M."/>
            <person name="Bhonagiri V."/>
            <person name="Nash W.E."/>
            <person name="Warren W."/>
            <person name="Chinwalla A."/>
            <person name="Mardis E.R."/>
            <person name="Wilson R.K."/>
        </authorList>
    </citation>
    <scope>NUCLEOTIDE SEQUENCE [LARGE SCALE GENOMIC DNA]</scope>
    <source>
        <strain evidence="1">DSM 15176</strain>
    </source>
</reference>
<comment type="caution">
    <text evidence="1">The sequence shown here is derived from an EMBL/GenBank/DDBJ whole genome shotgun (WGS) entry which is preliminary data.</text>
</comment>
<dbReference type="EMBL" id="ACBY02000014">
    <property type="protein sequence ID" value="EFB77076.1"/>
    <property type="molecule type" value="Genomic_DNA"/>
</dbReference>
<dbReference type="eggNOG" id="ENOG5032XIU">
    <property type="taxonomic scope" value="Bacteria"/>
</dbReference>
<dbReference type="InterPro" id="IPR026990">
    <property type="entry name" value="TnpW"/>
</dbReference>
<gene>
    <name evidence="1" type="ORF">SUBVAR_04698</name>
</gene>
<proteinExistence type="predicted"/>
<dbReference type="AlphaFoldDB" id="D1PJX8"/>
<name>D1PJX8_9FIRM</name>